<accession>A0A494VHV7</accession>
<protein>
    <recommendedName>
        <fullName evidence="5">Thiopeptide-type bacteriocin biosynthesis protein</fullName>
    </recommendedName>
</protein>
<dbReference type="EMBL" id="CP032869">
    <property type="protein sequence ID" value="AYL94366.1"/>
    <property type="molecule type" value="Genomic_DNA"/>
</dbReference>
<dbReference type="AlphaFoldDB" id="A0A494VHV7"/>
<evidence type="ECO:0000259" key="2">
    <source>
        <dbReference type="Pfam" id="PF14028"/>
    </source>
</evidence>
<dbReference type="KEGG" id="muh:HYN43_003215"/>
<dbReference type="RefSeq" id="WP_119408085.1">
    <property type="nucleotide sequence ID" value="NZ_CP032869.1"/>
</dbReference>
<sequence length="1013" mass="115172">MNYYFSDTLLLRMPAVAEEAYHNTSLQQMLEDPLFRAALYIASPAFWDNLNRSGFDATKLKEKECLTILKYFNRFCFRTTPFGLFSSVSLIRWTGETSLRFNRFKDFSVALSPDQAYAARVGPALLAGVREQENLFVANPTIYRAMEEYRFIRTTPDQDFIQREYQLQSTDFSRLLKDILAFCRAEKTNSSIVTMIRDNAGCSVEEATDYVGFLKDSQLLLPVLRPNIAGSDYLQNLLAGQETSGDRPAYPSVLTGRIKITGNLRDVSDKRFRGMNQELAAFLPENAGPETRQHLNVILTRPMEEGGLTKDFQEKIADGLFALNALCPAEKLPEMERFIKGFQQHFEGRSVPLMTALDPELGIGYQHQEPETDNPLLETLHVHLKSDTGQLIAWSPAHEYLLDRWHSGQTGKQTVIELEEDELRRIGGISTGSQPLGLSVLFRISEKMLYLESAGGVNAPALAGRFTTADAGIHRAARAMAAEQEAANPHILFAEILHLSNPHTDNVNRRENIWSWDLPLTAASTQAPERQLPLSDIMVAVENNKVVLRSASGGKVIMPRLTSAYNHALNRLPLFRFLADIPYQFGRSDLSVDLQRFFPGLSFYPAVKYKGTLLFPATWIISGPDLAKIQNVVKAELYDRFEAMRLKTGLPDIFALTEGDQQLLIHTRKREDVDLFLGSIRQKEKLIIKDYFTGRGPAVDAEGYGYTSQFNAFVLPAERLNLPELKKGTGKVLKQTRKYIPGSEWLYLKIYSPRISASRLLLKILPLLRKRYTHGPVRKWFFIRYEDHAPHIRLRMQIDPLNINELLFAFKTQLEDSIHHHVLREYQIDVYTRELERYSAGGIENTETHFWASSELVAGFLKKQARQPALSSYLLGLVSVMDLVSYFVSGAEAQAYFCHSSYQGLSAEFTGDNIRVELDRKYRELGPAIHSAFSGREFYSGAGIRAAARQFVKSLSPLLQTLTGGVTQQADFLRSIIHMHVNRLFPNNQRKQEMVIYYLLYKYLRSELKRKRS</sequence>
<dbReference type="NCBIfam" id="TIGR03891">
    <property type="entry name" value="thiopep_ocin"/>
    <property type="match status" value="1"/>
</dbReference>
<evidence type="ECO:0000313" key="4">
    <source>
        <dbReference type="Proteomes" id="UP000270046"/>
    </source>
</evidence>
<evidence type="ECO:0000259" key="1">
    <source>
        <dbReference type="Pfam" id="PF04738"/>
    </source>
</evidence>
<gene>
    <name evidence="3" type="ORF">HYN43_003215</name>
</gene>
<dbReference type="InterPro" id="IPR006827">
    <property type="entry name" value="Lant_deHydtase_N"/>
</dbReference>
<feature type="domain" description="Lantibiotic dehydratase N-terminal" evidence="1">
    <location>
        <begin position="31"/>
        <end position="675"/>
    </location>
</feature>
<name>A0A494VHV7_9SPHI</name>
<reference evidence="3 4" key="1">
    <citation type="submission" date="2018-10" db="EMBL/GenBank/DDBJ databases">
        <title>Genome sequencing of Mucilaginibacter sp. HYN0043.</title>
        <authorList>
            <person name="Kim M."/>
            <person name="Yi H."/>
        </authorList>
    </citation>
    <scope>NUCLEOTIDE SEQUENCE [LARGE SCALE GENOMIC DNA]</scope>
    <source>
        <strain evidence="3 4">HYN0043</strain>
    </source>
</reference>
<dbReference type="OrthoDB" id="1273722at2"/>
<evidence type="ECO:0000313" key="3">
    <source>
        <dbReference type="EMBL" id="AYL94366.1"/>
    </source>
</evidence>
<dbReference type="Pfam" id="PF14028">
    <property type="entry name" value="Lant_dehydr_C"/>
    <property type="match status" value="1"/>
</dbReference>
<dbReference type="Pfam" id="PF04738">
    <property type="entry name" value="Lant_dehydr_N"/>
    <property type="match status" value="1"/>
</dbReference>
<organism evidence="3 4">
    <name type="scientific">Mucilaginibacter celer</name>
    <dbReference type="NCBI Taxonomy" id="2305508"/>
    <lineage>
        <taxon>Bacteria</taxon>
        <taxon>Pseudomonadati</taxon>
        <taxon>Bacteroidota</taxon>
        <taxon>Sphingobacteriia</taxon>
        <taxon>Sphingobacteriales</taxon>
        <taxon>Sphingobacteriaceae</taxon>
        <taxon>Mucilaginibacter</taxon>
    </lineage>
</organism>
<feature type="domain" description="Thiopeptide-type bacteriocin biosynthesis" evidence="2">
    <location>
        <begin position="745"/>
        <end position="1004"/>
    </location>
</feature>
<dbReference type="Proteomes" id="UP000270046">
    <property type="component" value="Chromosome"/>
</dbReference>
<evidence type="ECO:0008006" key="5">
    <source>
        <dbReference type="Google" id="ProtNLM"/>
    </source>
</evidence>
<dbReference type="InterPro" id="IPR023809">
    <property type="entry name" value="Thiopep_bacteriocin_synth_dom"/>
</dbReference>
<keyword evidence="4" id="KW-1185">Reference proteome</keyword>
<proteinExistence type="predicted"/>